<dbReference type="GO" id="GO:0016020">
    <property type="term" value="C:membrane"/>
    <property type="evidence" value="ECO:0007669"/>
    <property type="project" value="UniProtKB-SubCell"/>
</dbReference>
<keyword evidence="4 6" id="KW-1133">Transmembrane helix</keyword>
<proteinExistence type="inferred from homology"/>
<dbReference type="WBParaSite" id="PEQ_0000977801-mRNA-1">
    <property type="protein sequence ID" value="PEQ_0000977801-mRNA-1"/>
    <property type="gene ID" value="PEQ_0000977801"/>
</dbReference>
<dbReference type="GO" id="GO:0005802">
    <property type="term" value="C:trans-Golgi network"/>
    <property type="evidence" value="ECO:0007669"/>
    <property type="project" value="TreeGrafter"/>
</dbReference>
<accession>A0A914RTX9</accession>
<feature type="transmembrane region" description="Helical" evidence="6">
    <location>
        <begin position="164"/>
        <end position="181"/>
    </location>
</feature>
<feature type="transmembrane region" description="Helical" evidence="6">
    <location>
        <begin position="132"/>
        <end position="152"/>
    </location>
</feature>
<dbReference type="PANTHER" id="PTHR21236">
    <property type="entry name" value="GOLGI MEMBRANE PROTEIN YIP1"/>
    <property type="match status" value="1"/>
</dbReference>
<keyword evidence="7" id="KW-1185">Reference proteome</keyword>
<evidence type="ECO:0000256" key="1">
    <source>
        <dbReference type="ARBA" id="ARBA00004141"/>
    </source>
</evidence>
<dbReference type="GO" id="GO:0048280">
    <property type="term" value="P:vesicle fusion with Golgi apparatus"/>
    <property type="evidence" value="ECO:0007669"/>
    <property type="project" value="TreeGrafter"/>
</dbReference>
<evidence type="ECO:0000256" key="3">
    <source>
        <dbReference type="ARBA" id="ARBA00022692"/>
    </source>
</evidence>
<comment type="similarity">
    <text evidence="2">Belongs to the YIP1 family.</text>
</comment>
<keyword evidence="5 6" id="KW-0472">Membrane</keyword>
<keyword evidence="3 6" id="KW-0812">Transmembrane</keyword>
<dbReference type="InterPro" id="IPR045231">
    <property type="entry name" value="Yip1/4-like"/>
</dbReference>
<name>A0A914RTX9_PAREQ</name>
<evidence type="ECO:0000256" key="2">
    <source>
        <dbReference type="ARBA" id="ARBA00010596"/>
    </source>
</evidence>
<evidence type="ECO:0000256" key="5">
    <source>
        <dbReference type="ARBA" id="ARBA00023136"/>
    </source>
</evidence>
<dbReference type="GO" id="GO:0006888">
    <property type="term" value="P:endoplasmic reticulum to Golgi vesicle-mediated transport"/>
    <property type="evidence" value="ECO:0007669"/>
    <property type="project" value="InterPro"/>
</dbReference>
<evidence type="ECO:0000313" key="8">
    <source>
        <dbReference type="WBParaSite" id="PEQ_0000977801-mRNA-1"/>
    </source>
</evidence>
<evidence type="ECO:0000256" key="6">
    <source>
        <dbReference type="SAM" id="Phobius"/>
    </source>
</evidence>
<reference evidence="8" key="1">
    <citation type="submission" date="2022-11" db="UniProtKB">
        <authorList>
            <consortium name="WormBaseParasite"/>
        </authorList>
    </citation>
    <scope>IDENTIFICATION</scope>
</reference>
<dbReference type="AlphaFoldDB" id="A0A914RTX9"/>
<evidence type="ECO:0000256" key="4">
    <source>
        <dbReference type="ARBA" id="ARBA00022989"/>
    </source>
</evidence>
<comment type="subcellular location">
    <subcellularLocation>
        <location evidence="1">Membrane</location>
        <topology evidence="1">Multi-pass membrane protein</topology>
    </subcellularLocation>
</comment>
<evidence type="ECO:0000313" key="7">
    <source>
        <dbReference type="Proteomes" id="UP000887564"/>
    </source>
</evidence>
<protein>
    <submittedName>
        <fullName evidence="8">Protein YIPF</fullName>
    </submittedName>
</protein>
<dbReference type="Proteomes" id="UP000887564">
    <property type="component" value="Unplaced"/>
</dbReference>
<sequence length="182" mass="20433">MEIILHIKELENSQRTMSHYWIGNEANNSSSWYEQGNINQQRSPQFDYNESQMSSSTVPSNYYSQQMSAHGSNYYSGQMFIPSQNIAPSTEEDFENEPPLLEELGINFSHIKEKTVAVLNPFGCVAPDVHFGYIYGIGAAVLWCGASSSKLFVTTLAMDSQRLLVAYPCALLYCVFALLAIF</sequence>
<organism evidence="7 8">
    <name type="scientific">Parascaris equorum</name>
    <name type="common">Equine roundworm</name>
    <dbReference type="NCBI Taxonomy" id="6256"/>
    <lineage>
        <taxon>Eukaryota</taxon>
        <taxon>Metazoa</taxon>
        <taxon>Ecdysozoa</taxon>
        <taxon>Nematoda</taxon>
        <taxon>Chromadorea</taxon>
        <taxon>Rhabditida</taxon>
        <taxon>Spirurina</taxon>
        <taxon>Ascaridomorpha</taxon>
        <taxon>Ascaridoidea</taxon>
        <taxon>Ascarididae</taxon>
        <taxon>Parascaris</taxon>
    </lineage>
</organism>
<dbReference type="PANTHER" id="PTHR21236:SF2">
    <property type="entry name" value="PROTEIN YIPF"/>
    <property type="match status" value="1"/>
</dbReference>